<dbReference type="EMBL" id="JACGWU010000001">
    <property type="protein sequence ID" value="MBA8827983.1"/>
    <property type="molecule type" value="Genomic_DNA"/>
</dbReference>
<organism evidence="1 2">
    <name type="scientific">Alpinimonas psychrophila</name>
    <dbReference type="NCBI Taxonomy" id="748908"/>
    <lineage>
        <taxon>Bacteria</taxon>
        <taxon>Bacillati</taxon>
        <taxon>Actinomycetota</taxon>
        <taxon>Actinomycetes</taxon>
        <taxon>Micrococcales</taxon>
        <taxon>Microbacteriaceae</taxon>
        <taxon>Alpinimonas</taxon>
    </lineage>
</organism>
<dbReference type="AlphaFoldDB" id="A0A7W3JRN3"/>
<gene>
    <name evidence="1" type="ORF">FB555_000054</name>
</gene>
<name>A0A7W3JRN3_9MICO</name>
<evidence type="ECO:0008006" key="3">
    <source>
        <dbReference type="Google" id="ProtNLM"/>
    </source>
</evidence>
<evidence type="ECO:0000313" key="2">
    <source>
        <dbReference type="Proteomes" id="UP000524237"/>
    </source>
</evidence>
<evidence type="ECO:0000313" key="1">
    <source>
        <dbReference type="EMBL" id="MBA8827983.1"/>
    </source>
</evidence>
<dbReference type="Pfam" id="PF11662">
    <property type="entry name" value="DUF3263"/>
    <property type="match status" value="1"/>
</dbReference>
<dbReference type="InterPro" id="IPR021678">
    <property type="entry name" value="DUF3263"/>
</dbReference>
<protein>
    <recommendedName>
        <fullName evidence="3">DUF3263 domain-containing protein</fullName>
    </recommendedName>
</protein>
<keyword evidence="2" id="KW-1185">Reference proteome</keyword>
<comment type="caution">
    <text evidence="1">The sequence shown here is derived from an EMBL/GenBank/DDBJ whole genome shotgun (WGS) entry which is preliminary data.</text>
</comment>
<proteinExistence type="predicted"/>
<dbReference type="Proteomes" id="UP000524237">
    <property type="component" value="Unassembled WGS sequence"/>
</dbReference>
<accession>A0A7W3JRN3</accession>
<sequence>MAILDFEREWWQHPGAKEDSIRQVFGLSGARYYQVLGALLVSEAALAYDPMLVKRLLRIKNERSSNRQARISPESAKNSDES</sequence>
<reference evidence="1 2" key="1">
    <citation type="submission" date="2020-07" db="EMBL/GenBank/DDBJ databases">
        <title>Sequencing the genomes of 1000 actinobacteria strains.</title>
        <authorList>
            <person name="Klenk H.-P."/>
        </authorList>
    </citation>
    <scope>NUCLEOTIDE SEQUENCE [LARGE SCALE GENOMIC DNA]</scope>
    <source>
        <strain evidence="1 2">DSM 23737</strain>
    </source>
</reference>